<dbReference type="InterPro" id="IPR029044">
    <property type="entry name" value="Nucleotide-diphossugar_trans"/>
</dbReference>
<dbReference type="EMBL" id="JAUSVM010000001">
    <property type="protein sequence ID" value="MDQ0424701.1"/>
    <property type="molecule type" value="Genomic_DNA"/>
</dbReference>
<protein>
    <submittedName>
        <fullName evidence="2">Tetratricopeptide (TPR) repeat protein</fullName>
    </submittedName>
</protein>
<sequence length="519" mass="55526">MSRTATTVSAVLIVKDEEAVLEECLASVAWADEVVVYDTGSSDRTREIARRLATTVVEGHWDDDFGAARNRALAHATGRWVLAIDADERFEGDGDALRHELARHDADADVLTVTIVDVADRAAGESGSFLGARLVRRAAVRWEGALHEQPVRLDGAPTRLRRATGVALVHVGYRPDVLAAKDKGARNVRIARAALDAALAADAAPAVVAARRANLARSLMLDAELPEALATAHAAHASGLLTPAEAVQLARAMVDAATAVEDDAAREHWFAVWAENAGTAAWVDAARARLAARRGDAEAALEALRRVPTTAVDAMGLRFDKYAHTAPWAWALAQLGRRREALRVVVEAVGRGHVAVSPTGLLDLFDRAQVLEVLAAVRDDEWHVYVHTCVQQVLAAPDGAPRSRAFLLLLNEARPRDLRTAVACGHVARRLSLEEAATWAASLRTHGLAELCPLVVIACDPACDPRQRALAGALAWDVYRDPRGRDGLADALPLVAPEHEAELLDQLDVLAPGLVGRAG</sequence>
<evidence type="ECO:0000313" key="3">
    <source>
        <dbReference type="Proteomes" id="UP001240250"/>
    </source>
</evidence>
<dbReference type="Pfam" id="PF00535">
    <property type="entry name" value="Glycos_transf_2"/>
    <property type="match status" value="1"/>
</dbReference>
<dbReference type="InterPro" id="IPR001173">
    <property type="entry name" value="Glyco_trans_2-like"/>
</dbReference>
<dbReference type="CDD" id="cd02511">
    <property type="entry name" value="Beta4Glucosyltransferase"/>
    <property type="match status" value="1"/>
</dbReference>
<dbReference type="Proteomes" id="UP001240250">
    <property type="component" value="Unassembled WGS sequence"/>
</dbReference>
<dbReference type="PANTHER" id="PTHR43630:SF2">
    <property type="entry name" value="GLYCOSYLTRANSFERASE"/>
    <property type="match status" value="1"/>
</dbReference>
<keyword evidence="3" id="KW-1185">Reference proteome</keyword>
<dbReference type="Gene3D" id="3.90.550.10">
    <property type="entry name" value="Spore Coat Polysaccharide Biosynthesis Protein SpsA, Chain A"/>
    <property type="match status" value="1"/>
</dbReference>
<comment type="caution">
    <text evidence="2">The sequence shown here is derived from an EMBL/GenBank/DDBJ whole genome shotgun (WGS) entry which is preliminary data.</text>
</comment>
<reference evidence="2 3" key="1">
    <citation type="submission" date="2023-07" db="EMBL/GenBank/DDBJ databases">
        <title>Sequencing the genomes of 1000 actinobacteria strains.</title>
        <authorList>
            <person name="Klenk H.-P."/>
        </authorList>
    </citation>
    <scope>NUCLEOTIDE SEQUENCE [LARGE SCALE GENOMIC DNA]</scope>
    <source>
        <strain evidence="2 3">DSM 14785</strain>
    </source>
</reference>
<evidence type="ECO:0000313" key="2">
    <source>
        <dbReference type="EMBL" id="MDQ0424701.1"/>
    </source>
</evidence>
<evidence type="ECO:0000259" key="1">
    <source>
        <dbReference type="Pfam" id="PF00535"/>
    </source>
</evidence>
<proteinExistence type="predicted"/>
<gene>
    <name evidence="2" type="ORF">JO380_001082</name>
</gene>
<dbReference type="RefSeq" id="WP_307416050.1">
    <property type="nucleotide sequence ID" value="NZ_CP194061.1"/>
</dbReference>
<feature type="domain" description="Glycosyltransferase 2-like" evidence="1">
    <location>
        <begin position="9"/>
        <end position="116"/>
    </location>
</feature>
<dbReference type="SUPFAM" id="SSF53448">
    <property type="entry name" value="Nucleotide-diphospho-sugar transferases"/>
    <property type="match status" value="1"/>
</dbReference>
<dbReference type="PANTHER" id="PTHR43630">
    <property type="entry name" value="POLY-BETA-1,6-N-ACETYL-D-GLUCOSAMINE SYNTHASE"/>
    <property type="match status" value="1"/>
</dbReference>
<accession>A0ABU0GJ23</accession>
<organism evidence="2 3">
    <name type="scientific">Cellulomonas iranensis</name>
    <dbReference type="NCBI Taxonomy" id="76862"/>
    <lineage>
        <taxon>Bacteria</taxon>
        <taxon>Bacillati</taxon>
        <taxon>Actinomycetota</taxon>
        <taxon>Actinomycetes</taxon>
        <taxon>Micrococcales</taxon>
        <taxon>Cellulomonadaceae</taxon>
        <taxon>Cellulomonas</taxon>
    </lineage>
</organism>
<name>A0ABU0GJ23_9CELL</name>